<dbReference type="SMART" id="SM00343">
    <property type="entry name" value="ZnF_C2HC"/>
    <property type="match status" value="1"/>
</dbReference>
<dbReference type="InterPro" id="IPR036875">
    <property type="entry name" value="Znf_CCHC_sf"/>
</dbReference>
<dbReference type="Pfam" id="PF13976">
    <property type="entry name" value="gag_pre-integrs"/>
    <property type="match status" value="1"/>
</dbReference>
<name>A0A6L2NQF0_TANCI</name>
<dbReference type="GO" id="GO:0003676">
    <property type="term" value="F:nucleic acid binding"/>
    <property type="evidence" value="ECO:0007669"/>
    <property type="project" value="InterPro"/>
</dbReference>
<accession>A0A6L2NQF0</accession>
<dbReference type="PROSITE" id="PS50158">
    <property type="entry name" value="ZF_CCHC"/>
    <property type="match status" value="1"/>
</dbReference>
<dbReference type="CDD" id="cd09272">
    <property type="entry name" value="RNase_HI_RT_Ty1"/>
    <property type="match status" value="1"/>
</dbReference>
<dbReference type="InterPro" id="IPR025724">
    <property type="entry name" value="GAG-pre-integrase_dom"/>
</dbReference>
<reference evidence="5" key="1">
    <citation type="journal article" date="2019" name="Sci. Rep.">
        <title>Draft genome of Tanacetum cinerariifolium, the natural source of mosquito coil.</title>
        <authorList>
            <person name="Yamashiro T."/>
            <person name="Shiraishi A."/>
            <person name="Satake H."/>
            <person name="Nakayama K."/>
        </authorList>
    </citation>
    <scope>NUCLEOTIDE SEQUENCE</scope>
</reference>
<dbReference type="InterPro" id="IPR001878">
    <property type="entry name" value="Znf_CCHC"/>
</dbReference>
<evidence type="ECO:0000259" key="4">
    <source>
        <dbReference type="PROSITE" id="PS50158"/>
    </source>
</evidence>
<proteinExistence type="predicted"/>
<evidence type="ECO:0000256" key="3">
    <source>
        <dbReference type="SAM" id="MobiDB-lite"/>
    </source>
</evidence>
<feature type="compositionally biased region" description="Low complexity" evidence="3">
    <location>
        <begin position="235"/>
        <end position="247"/>
    </location>
</feature>
<dbReference type="SUPFAM" id="SSF57756">
    <property type="entry name" value="Retrovirus zinc finger-like domains"/>
    <property type="match status" value="1"/>
</dbReference>
<comment type="caution">
    <text evidence="5">The sequence shown here is derived from an EMBL/GenBank/DDBJ whole genome shotgun (WGS) entry which is preliminary data.</text>
</comment>
<evidence type="ECO:0000256" key="2">
    <source>
        <dbReference type="SAM" id="Coils"/>
    </source>
</evidence>
<protein>
    <submittedName>
        <fullName evidence="5">Retrovirus-related Pol polyprotein from transposon TNT 1-94</fullName>
    </submittedName>
</protein>
<keyword evidence="2" id="KW-0175">Coiled coil</keyword>
<feature type="region of interest" description="Disordered" evidence="3">
    <location>
        <begin position="178"/>
        <end position="215"/>
    </location>
</feature>
<organism evidence="5">
    <name type="scientific">Tanacetum cinerariifolium</name>
    <name type="common">Dalmatian daisy</name>
    <name type="synonym">Chrysanthemum cinerariifolium</name>
    <dbReference type="NCBI Taxonomy" id="118510"/>
    <lineage>
        <taxon>Eukaryota</taxon>
        <taxon>Viridiplantae</taxon>
        <taxon>Streptophyta</taxon>
        <taxon>Embryophyta</taxon>
        <taxon>Tracheophyta</taxon>
        <taxon>Spermatophyta</taxon>
        <taxon>Magnoliopsida</taxon>
        <taxon>eudicotyledons</taxon>
        <taxon>Gunneridae</taxon>
        <taxon>Pentapetalae</taxon>
        <taxon>asterids</taxon>
        <taxon>campanulids</taxon>
        <taxon>Asterales</taxon>
        <taxon>Asteraceae</taxon>
        <taxon>Asteroideae</taxon>
        <taxon>Anthemideae</taxon>
        <taxon>Anthemidinae</taxon>
        <taxon>Tanacetum</taxon>
    </lineage>
</organism>
<keyword evidence="1" id="KW-0862">Zinc</keyword>
<dbReference type="InterPro" id="IPR013103">
    <property type="entry name" value="RVT_2"/>
</dbReference>
<dbReference type="Pfam" id="PF00098">
    <property type="entry name" value="zf-CCHC"/>
    <property type="match status" value="1"/>
</dbReference>
<feature type="compositionally biased region" description="Basic residues" evidence="3">
    <location>
        <begin position="22"/>
        <end position="34"/>
    </location>
</feature>
<feature type="region of interest" description="Disordered" evidence="3">
    <location>
        <begin position="22"/>
        <end position="42"/>
    </location>
</feature>
<evidence type="ECO:0000313" key="5">
    <source>
        <dbReference type="EMBL" id="GEU88393.1"/>
    </source>
</evidence>
<keyword evidence="1" id="KW-0863">Zinc-finger</keyword>
<dbReference type="Gene3D" id="4.10.60.10">
    <property type="entry name" value="Zinc finger, CCHC-type"/>
    <property type="match status" value="1"/>
</dbReference>
<dbReference type="PANTHER" id="PTHR11439:SF509">
    <property type="entry name" value="RNA-DIRECTED DNA POLYMERASE"/>
    <property type="match status" value="1"/>
</dbReference>
<feature type="domain" description="CCHC-type" evidence="4">
    <location>
        <begin position="292"/>
        <end position="307"/>
    </location>
</feature>
<evidence type="ECO:0000256" key="1">
    <source>
        <dbReference type="PROSITE-ProRule" id="PRU00047"/>
    </source>
</evidence>
<gene>
    <name evidence="5" type="ORF">Tci_060371</name>
</gene>
<dbReference type="PANTHER" id="PTHR11439">
    <property type="entry name" value="GAG-POL-RELATED RETROTRANSPOSON"/>
    <property type="match status" value="1"/>
</dbReference>
<dbReference type="Pfam" id="PF07727">
    <property type="entry name" value="RVT_2"/>
    <property type="match status" value="1"/>
</dbReference>
<sequence length="1352" mass="154447">MTEKPLQEREAANYLKVKIAKQGRQWKRSSRKAPRVGDNDLSEPYNWESNTLFTRWINKPEENVLSSQLAKKRYTKDQVELHHVKQREWESTEAFMERFTSSRDHPPIQQDDILNGIHAVEATDDSPAIPEHTTVEKPMNMSLENKDHFLAEKEAIHLILTGIGDDIFSTVDACQTAQSRTSTKHKGKEIAKPITPPSEIASEEDNDPKQAQRDKDMQNSLDLIAKYFKKIYKPTNNNLRTSSNSRNKNVDTTPWNKNDDHSGQFRNYRTVNVAGVREKVGSPVVQQSGIQCFNCKDYGHFAKECRKPKRVKDSAYHKEKMWLYKQAKQGVPLQAEQYDWIADMDEEVDEQELEAHYSYMAKIQEVPTADLGTDSELVEQVQNDAGYNVFTNGLQHSEQSEYVSNTCLVETDDSNVTPDSPDMCEDVIQNEQNDVESDDEQTSKSLGESISVQDSCLVALQTKQTEFEKYKAFNDHTIDYEKLKQMNADLKYVESLKKEIDELESDKAEFSDMYDVILQECVSKDVMCSYLQSLSDLDALAELQYLKAKLQDKNLAISELKKLIEKGKGKSVDTNFDRPSVVRQPNAQRIPKPSVLEVHPRIPSVSNKMKYVTECKDSLNSRTLNANAVCATCNKCLVDSNHFACVAKMLNDVHARTKKPTVVPIRARKPKSQANKSVSTSDKKKVASKSIIQKPQSYFKVLYENTSKAWRWWIERQSPSGYKWVPKMKKQWVPKPKRQWVHKAKNDHVQKRIVQLILFIIDSGCTKHMTGNLKLLCNFVEKFLDLEVVFRKSTCFVRDLHANDLLTGNRGSDLYTITLQDSTSLTPLCLMAKATPTQAWLWHRRLYHLNFDYINLLSKKDIVIGLPKLKYVKDQLCSSCELSKANISSFKSKAVPSSKGRLNLLHMNLCGPMRVASINGKKYILALDYDNPDPVPQRQDVSSLADVYVSSQQELDLLFVPLYDEFFNAGSNPSTNIPSTLAPSTLINVHAEENNNDQAEKGEQLQDDEFTNPFCALTQEVTKSSSHNIVQTRRQLATDSEMYMYALTVSTAEPKNIKEAMADSAWIEAMQEELHRFDRLQDEDQTVIRKKARLIAKGYAQEEGIDFEETFAPVARLEAVRIVIAYAAHKSFPIYQMDVKTSFLNGSLKEEVYVAQPDGYINPNHPEKVYRLKKALYGLKQAPKACYAKLSKFLTSKGFTKDADHAGCIDSRKITSRGIQFLGDKLVNWMSKKHNCTAMSSAEAKYVVLSASCAQVMWMRTQLQDYGFNYNKIPLYTPGQHSRTKHIHTRYHFIKEQVENGIIELYFVRTEYQLADMFTKSLPEDRFKYLVSRIGMRCLTPAELEVLAKESA</sequence>
<feature type="coiled-coil region" evidence="2">
    <location>
        <begin position="486"/>
        <end position="513"/>
    </location>
</feature>
<keyword evidence="1" id="KW-0479">Metal-binding</keyword>
<dbReference type="GO" id="GO:0008270">
    <property type="term" value="F:zinc ion binding"/>
    <property type="evidence" value="ECO:0007669"/>
    <property type="project" value="UniProtKB-KW"/>
</dbReference>
<feature type="region of interest" description="Disordered" evidence="3">
    <location>
        <begin position="235"/>
        <end position="264"/>
    </location>
</feature>
<dbReference type="EMBL" id="BKCJ010009740">
    <property type="protein sequence ID" value="GEU88393.1"/>
    <property type="molecule type" value="Genomic_DNA"/>
</dbReference>